<comment type="domain">
    <text evidence="7">The PPIase activity resides only in the second parvulin domain. The N-terminal region and the C-terminal tail are necessary and sufficient for the chaperone activity of SurA. The PPIase activity is dispensable for SurA to function as a chaperone. The N-terminal region and the C-terminal tail are also required for porin recognition.</text>
</comment>
<evidence type="ECO:0000256" key="4">
    <source>
        <dbReference type="ARBA" id="ARBA00023110"/>
    </source>
</evidence>
<dbReference type="Pfam" id="PF09312">
    <property type="entry name" value="SurA_N"/>
    <property type="match status" value="1"/>
</dbReference>
<dbReference type="SUPFAM" id="SSF109998">
    <property type="entry name" value="Triger factor/SurA peptide-binding domain-like"/>
    <property type="match status" value="1"/>
</dbReference>
<comment type="subcellular location">
    <subcellularLocation>
        <location evidence="7">Periplasm</location>
    </subcellularLocation>
    <text evidence="7">Is capable of associating with the outer membrane.</text>
</comment>
<comment type="catalytic activity">
    <reaction evidence="7">
        <text>[protein]-peptidylproline (omega=180) = [protein]-peptidylproline (omega=0)</text>
        <dbReference type="Rhea" id="RHEA:16237"/>
        <dbReference type="Rhea" id="RHEA-COMP:10747"/>
        <dbReference type="Rhea" id="RHEA-COMP:10748"/>
        <dbReference type="ChEBI" id="CHEBI:83833"/>
        <dbReference type="ChEBI" id="CHEBI:83834"/>
        <dbReference type="EC" id="5.2.1.8"/>
    </reaction>
</comment>
<dbReference type="GO" id="GO:0042277">
    <property type="term" value="F:peptide binding"/>
    <property type="evidence" value="ECO:0007669"/>
    <property type="project" value="InterPro"/>
</dbReference>
<dbReference type="InterPro" id="IPR050280">
    <property type="entry name" value="OMP_Chaperone_SurA"/>
</dbReference>
<dbReference type="PANTHER" id="PTHR47637">
    <property type="entry name" value="CHAPERONE SURA"/>
    <property type="match status" value="1"/>
</dbReference>
<feature type="domain" description="PpiC" evidence="8">
    <location>
        <begin position="180"/>
        <end position="281"/>
    </location>
</feature>
<dbReference type="PANTHER" id="PTHR47637:SF1">
    <property type="entry name" value="CHAPERONE SURA"/>
    <property type="match status" value="1"/>
</dbReference>
<feature type="signal peptide" evidence="7">
    <location>
        <begin position="1"/>
        <end position="29"/>
    </location>
</feature>
<dbReference type="OrthoDB" id="14196at2"/>
<dbReference type="Gene3D" id="1.10.4030.10">
    <property type="entry name" value="Porin chaperone SurA, peptide-binding domain"/>
    <property type="match status" value="1"/>
</dbReference>
<dbReference type="Pfam" id="PF00639">
    <property type="entry name" value="Rotamase"/>
    <property type="match status" value="1"/>
</dbReference>
<comment type="caution">
    <text evidence="9">The sequence shown here is derived from an EMBL/GenBank/DDBJ whole genome shotgun (WGS) entry which is preliminary data.</text>
</comment>
<dbReference type="RefSeq" id="WP_114696211.1">
    <property type="nucleotide sequence ID" value="NZ_QQOH01000003.1"/>
</dbReference>
<keyword evidence="6 7" id="KW-0413">Isomerase</keyword>
<keyword evidence="4 7" id="KW-0697">Rotamase</keyword>
<comment type="function">
    <text evidence="7">Chaperone involved in the correct folding and assembly of outer membrane proteins. Recognizes specific patterns of aromatic residues and the orientation of their side chains, which are found more frequently in integral outer membrane proteins. May act in both early periplasmic and late outer membrane-associated steps of protein maturation.</text>
</comment>
<sequence length="434" mass="48815" precursor="true">MMKPINSLIRGLVPGLLFGLLSTTTVAVGAETPLDRVVAIVEDDIILETELQRRSDIIRQQVAKRNTRLPDNNTFIRQVLSKMIIERIQMQKAAERGIVVSDAELNGTLDRIAESNGLTLPEFKAQLEQEGQNYLEVREQIRTEMLLARVQERVVNQRVQVTEQEVKNFLASEQGQKSAEVQLNLSHIMIPVPNGATSEQLIAATRHAREVYQQLLNGEDFGQMAIAVSKSPEALKGGEIGWRKPSELPEAAAEALASLDKGEMTEPFRVGGGFHILKINNKRGGQKQMIDQAQVRHILIKPNQIRSAEESELQIQELFRRLNRGEDFAILAKQFSDDPGSGSKGGDLGWVMDGQMVPEFESTMHATATGEISPPFQSQFGWHILQVTNRRQQDFGKQMIENEAYQTLRKRKYSEGLSNWLREIHAQAYIETKL</sequence>
<keyword evidence="3 7" id="KW-0574">Periplasm</keyword>
<organism evidence="9 10">
    <name type="scientific">Motiliproteus coralliicola</name>
    <dbReference type="NCBI Taxonomy" id="2283196"/>
    <lineage>
        <taxon>Bacteria</taxon>
        <taxon>Pseudomonadati</taxon>
        <taxon>Pseudomonadota</taxon>
        <taxon>Gammaproteobacteria</taxon>
        <taxon>Oceanospirillales</taxon>
        <taxon>Oceanospirillaceae</taxon>
        <taxon>Motiliproteus</taxon>
    </lineage>
</organism>
<evidence type="ECO:0000256" key="1">
    <source>
        <dbReference type="ARBA" id="ARBA00022729"/>
    </source>
</evidence>
<evidence type="ECO:0000256" key="5">
    <source>
        <dbReference type="ARBA" id="ARBA00023186"/>
    </source>
</evidence>
<dbReference type="InterPro" id="IPR023034">
    <property type="entry name" value="PPIase_SurA"/>
</dbReference>
<dbReference type="InterPro" id="IPR000297">
    <property type="entry name" value="PPIase_PpiC"/>
</dbReference>
<evidence type="ECO:0000313" key="9">
    <source>
        <dbReference type="EMBL" id="RDE19866.1"/>
    </source>
</evidence>
<dbReference type="EMBL" id="QQOH01000003">
    <property type="protein sequence ID" value="RDE19866.1"/>
    <property type="molecule type" value="Genomic_DNA"/>
</dbReference>
<evidence type="ECO:0000256" key="2">
    <source>
        <dbReference type="ARBA" id="ARBA00022737"/>
    </source>
</evidence>
<keyword evidence="5 7" id="KW-0143">Chaperone</keyword>
<dbReference type="AlphaFoldDB" id="A0A369WGX0"/>
<keyword evidence="2 7" id="KW-0677">Repeat</keyword>
<evidence type="ECO:0000259" key="8">
    <source>
        <dbReference type="PROSITE" id="PS50198"/>
    </source>
</evidence>
<dbReference type="GO" id="GO:0006457">
    <property type="term" value="P:protein folding"/>
    <property type="evidence" value="ECO:0007669"/>
    <property type="project" value="UniProtKB-UniRule"/>
</dbReference>
<dbReference type="Pfam" id="PF13616">
    <property type="entry name" value="Rotamase_3"/>
    <property type="match status" value="1"/>
</dbReference>
<dbReference type="InterPro" id="IPR046357">
    <property type="entry name" value="PPIase_dom_sf"/>
</dbReference>
<gene>
    <name evidence="7" type="primary">surA</name>
    <name evidence="9" type="ORF">DV711_13435</name>
</gene>
<dbReference type="HAMAP" id="MF_01183">
    <property type="entry name" value="Chaperone_SurA"/>
    <property type="match status" value="1"/>
</dbReference>
<dbReference type="InterPro" id="IPR027304">
    <property type="entry name" value="Trigger_fact/SurA_dom_sf"/>
</dbReference>
<dbReference type="GO" id="GO:0050821">
    <property type="term" value="P:protein stabilization"/>
    <property type="evidence" value="ECO:0007669"/>
    <property type="project" value="InterPro"/>
</dbReference>
<dbReference type="GO" id="GO:0051082">
    <property type="term" value="F:unfolded protein binding"/>
    <property type="evidence" value="ECO:0007669"/>
    <property type="project" value="UniProtKB-UniRule"/>
</dbReference>
<keyword evidence="10" id="KW-1185">Reference proteome</keyword>
<evidence type="ECO:0000256" key="3">
    <source>
        <dbReference type="ARBA" id="ARBA00022764"/>
    </source>
</evidence>
<feature type="domain" description="PpiC" evidence="8">
    <location>
        <begin position="290"/>
        <end position="389"/>
    </location>
</feature>
<name>A0A369WGX0_9GAMM</name>
<dbReference type="GO" id="GO:0043165">
    <property type="term" value="P:Gram-negative-bacterium-type cell outer membrane assembly"/>
    <property type="evidence" value="ECO:0007669"/>
    <property type="project" value="InterPro"/>
</dbReference>
<protein>
    <recommendedName>
        <fullName evidence="7">Chaperone SurA</fullName>
    </recommendedName>
    <alternativeName>
        <fullName evidence="7">Peptidyl-prolyl cis-trans isomerase SurA</fullName>
        <shortName evidence="7">PPIase SurA</shortName>
        <ecNumber evidence="7">5.2.1.8</ecNumber>
    </alternativeName>
    <alternativeName>
        <fullName evidence="7">Rotamase SurA</fullName>
    </alternativeName>
</protein>
<dbReference type="InterPro" id="IPR023058">
    <property type="entry name" value="PPIase_PpiC_CS"/>
</dbReference>
<dbReference type="GO" id="GO:0003755">
    <property type="term" value="F:peptidyl-prolyl cis-trans isomerase activity"/>
    <property type="evidence" value="ECO:0007669"/>
    <property type="project" value="UniProtKB-UniRule"/>
</dbReference>
<feature type="chain" id="PRO_5017095687" description="Chaperone SurA" evidence="7">
    <location>
        <begin position="30"/>
        <end position="434"/>
    </location>
</feature>
<dbReference type="Gene3D" id="3.10.50.40">
    <property type="match status" value="2"/>
</dbReference>
<accession>A0A369WGX0</accession>
<dbReference type="PROSITE" id="PS50198">
    <property type="entry name" value="PPIC_PPIASE_2"/>
    <property type="match status" value="2"/>
</dbReference>
<proteinExistence type="inferred from homology"/>
<dbReference type="PROSITE" id="PS01096">
    <property type="entry name" value="PPIC_PPIASE_1"/>
    <property type="match status" value="1"/>
</dbReference>
<dbReference type="EC" id="5.2.1.8" evidence="7"/>
<dbReference type="SUPFAM" id="SSF54534">
    <property type="entry name" value="FKBP-like"/>
    <property type="match status" value="2"/>
</dbReference>
<evidence type="ECO:0000313" key="10">
    <source>
        <dbReference type="Proteomes" id="UP000253769"/>
    </source>
</evidence>
<dbReference type="GO" id="GO:0030288">
    <property type="term" value="C:outer membrane-bounded periplasmic space"/>
    <property type="evidence" value="ECO:0007669"/>
    <property type="project" value="InterPro"/>
</dbReference>
<keyword evidence="1 7" id="KW-0732">Signal</keyword>
<reference evidence="9 10" key="1">
    <citation type="submission" date="2018-07" db="EMBL/GenBank/DDBJ databases">
        <title>Motiliproteus coralliicola sp. nov., a bacterium isolated from Coral.</title>
        <authorList>
            <person name="Wang G."/>
        </authorList>
    </citation>
    <scope>NUCLEOTIDE SEQUENCE [LARGE SCALE GENOMIC DNA]</scope>
    <source>
        <strain evidence="9 10">C34</strain>
    </source>
</reference>
<evidence type="ECO:0000256" key="7">
    <source>
        <dbReference type="HAMAP-Rule" id="MF_01183"/>
    </source>
</evidence>
<dbReference type="InterPro" id="IPR015391">
    <property type="entry name" value="SurA_N"/>
</dbReference>
<evidence type="ECO:0000256" key="6">
    <source>
        <dbReference type="ARBA" id="ARBA00023235"/>
    </source>
</evidence>
<dbReference type="Proteomes" id="UP000253769">
    <property type="component" value="Unassembled WGS sequence"/>
</dbReference>